<feature type="region of interest" description="Disordered" evidence="1">
    <location>
        <begin position="122"/>
        <end position="151"/>
    </location>
</feature>
<sequence>MPWDMNDYPASMKNMDPLVRKKAIDIANALEEEGYDEDRLIPIAQSQAGDWFDNASEKEKKAYEKEPDPSKGDKHDESGNPDLVDNDVEVKYDDDKWKVQTVGAKRPDQTFEYKEDAVGRAEDLARNKKSSVHIYKQDGSLQEKKTPKPKE</sequence>
<feature type="compositionally biased region" description="Basic and acidic residues" evidence="1">
    <location>
        <begin position="55"/>
        <end position="78"/>
    </location>
</feature>
<feature type="region of interest" description="Disordered" evidence="1">
    <location>
        <begin position="45"/>
        <end position="89"/>
    </location>
</feature>
<dbReference type="OrthoDB" id="8858565at2"/>
<dbReference type="STRING" id="1121025.SAMN02745249_01456"/>
<dbReference type="Pfam" id="PF09954">
    <property type="entry name" value="DUF2188"/>
    <property type="match status" value="1"/>
</dbReference>
<dbReference type="RefSeq" id="WP_073298200.1">
    <property type="nucleotide sequence ID" value="NZ_FQUF01000021.1"/>
</dbReference>
<proteinExistence type="predicted"/>
<evidence type="ECO:0000313" key="2">
    <source>
        <dbReference type="EMBL" id="SHE93145.1"/>
    </source>
</evidence>
<evidence type="ECO:0000313" key="3">
    <source>
        <dbReference type="Proteomes" id="UP000184128"/>
    </source>
</evidence>
<organism evidence="2 3">
    <name type="scientific">Atopostipes suicloacalis DSM 15692</name>
    <dbReference type="NCBI Taxonomy" id="1121025"/>
    <lineage>
        <taxon>Bacteria</taxon>
        <taxon>Bacillati</taxon>
        <taxon>Bacillota</taxon>
        <taxon>Bacilli</taxon>
        <taxon>Lactobacillales</taxon>
        <taxon>Carnobacteriaceae</taxon>
        <taxon>Atopostipes</taxon>
    </lineage>
</organism>
<feature type="compositionally biased region" description="Basic and acidic residues" evidence="1">
    <location>
        <begin position="141"/>
        <end position="151"/>
    </location>
</feature>
<protein>
    <submittedName>
        <fullName evidence="2">Uncharacterized protein YdaT</fullName>
    </submittedName>
</protein>
<dbReference type="AlphaFoldDB" id="A0A1M4XI06"/>
<dbReference type="Proteomes" id="UP000184128">
    <property type="component" value="Unassembled WGS sequence"/>
</dbReference>
<reference evidence="3" key="1">
    <citation type="submission" date="2016-11" db="EMBL/GenBank/DDBJ databases">
        <authorList>
            <person name="Varghese N."/>
            <person name="Submissions S."/>
        </authorList>
    </citation>
    <scope>NUCLEOTIDE SEQUENCE [LARGE SCALE GENOMIC DNA]</scope>
    <source>
        <strain evidence="3">DSM 15692</strain>
    </source>
</reference>
<dbReference type="InterPro" id="IPR018691">
    <property type="entry name" value="DUF2188"/>
</dbReference>
<keyword evidence="3" id="KW-1185">Reference proteome</keyword>
<dbReference type="EMBL" id="FQUF01000021">
    <property type="protein sequence ID" value="SHE93145.1"/>
    <property type="molecule type" value="Genomic_DNA"/>
</dbReference>
<evidence type="ECO:0000256" key="1">
    <source>
        <dbReference type="SAM" id="MobiDB-lite"/>
    </source>
</evidence>
<accession>A0A1M4XI06</accession>
<gene>
    <name evidence="2" type="ORF">SAMN02745249_01456</name>
</gene>
<name>A0A1M4XI06_9LACT</name>